<sequence length="364" mass="40523">MNGEGTITIPSAGRSTGDGARRIRVLNGWHNHLNPAINKEAWTQEEELTLIRAHQVFGKRWAKLTKFLPGSCSQSTSDSANASVDTSEISGVSEENNSHPLQRSEVYCPSLEVVNFSIPEIPVEAGYSRSGDYQLGLPNLPNVSSMELGQESSRFPDAPKSLINTVTTSDKQEHMLIMDDECCRVLFSEAVNDGCFVTEDFTRVYNMVESGSCTHASPSQASDIKNLKMEELTRNLIVLQVLKRCQPHAVNLLCLLHFSWLRMVQFYMAESPLMMSPMNCISPFRLPDSPLWDDSPDAALKNAAKTFTGTPSILKKRHRDLLSPLSERCDKKLQTEMTSNLTKEFYHMDDESGIGNASQESPSE</sequence>
<dbReference type="PROSITE" id="PS50090">
    <property type="entry name" value="MYB_LIKE"/>
    <property type="match status" value="1"/>
</dbReference>
<keyword evidence="3" id="KW-0804">Transcription</keyword>
<keyword evidence="9" id="KW-1185">Reference proteome</keyword>
<dbReference type="GO" id="GO:0005634">
    <property type="term" value="C:nucleus"/>
    <property type="evidence" value="ECO:0007669"/>
    <property type="project" value="UniProtKB-SubCell"/>
</dbReference>
<dbReference type="GO" id="GO:0000981">
    <property type="term" value="F:DNA-binding transcription factor activity, RNA polymerase II-specific"/>
    <property type="evidence" value="ECO:0007669"/>
    <property type="project" value="TreeGrafter"/>
</dbReference>
<comment type="caution">
    <text evidence="8">The sequence shown here is derived from an EMBL/GenBank/DDBJ whole genome shotgun (WGS) entry which is preliminary data.</text>
</comment>
<comment type="subcellular location">
    <subcellularLocation>
        <location evidence="1">Nucleus</location>
    </subcellularLocation>
</comment>
<dbReference type="InterPro" id="IPR050560">
    <property type="entry name" value="MYB_TF"/>
</dbReference>
<dbReference type="PANTHER" id="PTHR45614">
    <property type="entry name" value="MYB PROTEIN-RELATED"/>
    <property type="match status" value="1"/>
</dbReference>
<evidence type="ECO:0000256" key="1">
    <source>
        <dbReference type="ARBA" id="ARBA00004123"/>
    </source>
</evidence>
<dbReference type="InterPro" id="IPR009057">
    <property type="entry name" value="Homeodomain-like_sf"/>
</dbReference>
<dbReference type="GO" id="GO:0000978">
    <property type="term" value="F:RNA polymerase II cis-regulatory region sequence-specific DNA binding"/>
    <property type="evidence" value="ECO:0007669"/>
    <property type="project" value="TreeGrafter"/>
</dbReference>
<evidence type="ECO:0000259" key="6">
    <source>
        <dbReference type="PROSITE" id="PS50090"/>
    </source>
</evidence>
<keyword evidence="4" id="KW-0539">Nucleus</keyword>
<feature type="compositionally biased region" description="Polar residues" evidence="5">
    <location>
        <begin position="355"/>
        <end position="364"/>
    </location>
</feature>
<evidence type="ECO:0000313" key="8">
    <source>
        <dbReference type="EMBL" id="KAE8654586.1"/>
    </source>
</evidence>
<dbReference type="CDD" id="cd00167">
    <property type="entry name" value="SANT"/>
    <property type="match status" value="1"/>
</dbReference>
<dbReference type="Gene3D" id="1.10.10.60">
    <property type="entry name" value="Homeodomain-like"/>
    <property type="match status" value="1"/>
</dbReference>
<dbReference type="PANTHER" id="PTHR45614:SF266">
    <property type="entry name" value="TRANSCRIPTION FACTOR MYB3R-4"/>
    <property type="match status" value="1"/>
</dbReference>
<organism evidence="8 9">
    <name type="scientific">Hibiscus syriacus</name>
    <name type="common">Rose of Sharon</name>
    <dbReference type="NCBI Taxonomy" id="106335"/>
    <lineage>
        <taxon>Eukaryota</taxon>
        <taxon>Viridiplantae</taxon>
        <taxon>Streptophyta</taxon>
        <taxon>Embryophyta</taxon>
        <taxon>Tracheophyta</taxon>
        <taxon>Spermatophyta</taxon>
        <taxon>Magnoliopsida</taxon>
        <taxon>eudicotyledons</taxon>
        <taxon>Gunneridae</taxon>
        <taxon>Pentapetalae</taxon>
        <taxon>rosids</taxon>
        <taxon>malvids</taxon>
        <taxon>Malvales</taxon>
        <taxon>Malvaceae</taxon>
        <taxon>Malvoideae</taxon>
        <taxon>Hibiscus</taxon>
    </lineage>
</organism>
<evidence type="ECO:0000259" key="7">
    <source>
        <dbReference type="PROSITE" id="PS51294"/>
    </source>
</evidence>
<evidence type="ECO:0000256" key="2">
    <source>
        <dbReference type="ARBA" id="ARBA00023015"/>
    </source>
</evidence>
<proteinExistence type="predicted"/>
<dbReference type="InterPro" id="IPR017930">
    <property type="entry name" value="Myb_dom"/>
</dbReference>
<name>A0A6A2WY35_HIBSY</name>
<dbReference type="SMART" id="SM00717">
    <property type="entry name" value="SANT"/>
    <property type="match status" value="1"/>
</dbReference>
<dbReference type="AlphaFoldDB" id="A0A6A2WY35"/>
<feature type="region of interest" description="Disordered" evidence="5">
    <location>
        <begin position="345"/>
        <end position="364"/>
    </location>
</feature>
<dbReference type="PROSITE" id="PS51294">
    <property type="entry name" value="HTH_MYB"/>
    <property type="match status" value="1"/>
</dbReference>
<evidence type="ECO:0000256" key="5">
    <source>
        <dbReference type="SAM" id="MobiDB-lite"/>
    </source>
</evidence>
<dbReference type="SUPFAM" id="SSF46689">
    <property type="entry name" value="Homeodomain-like"/>
    <property type="match status" value="1"/>
</dbReference>
<evidence type="ECO:0000256" key="4">
    <source>
        <dbReference type="ARBA" id="ARBA00023242"/>
    </source>
</evidence>
<dbReference type="Proteomes" id="UP000436088">
    <property type="component" value="Unassembled WGS sequence"/>
</dbReference>
<protein>
    <submittedName>
        <fullName evidence="8">Aspartate aminotransferase 3</fullName>
    </submittedName>
</protein>
<dbReference type="EMBL" id="VEPZ02001787">
    <property type="protein sequence ID" value="KAE8654586.1"/>
    <property type="molecule type" value="Genomic_DNA"/>
</dbReference>
<feature type="region of interest" description="Disordered" evidence="5">
    <location>
        <begin position="71"/>
        <end position="98"/>
    </location>
</feature>
<evidence type="ECO:0000313" key="9">
    <source>
        <dbReference type="Proteomes" id="UP000436088"/>
    </source>
</evidence>
<keyword evidence="2" id="KW-0805">Transcription regulation</keyword>
<gene>
    <name evidence="8" type="ORF">F3Y22_tig00117048pilonHSYRG00908</name>
</gene>
<evidence type="ECO:0000256" key="3">
    <source>
        <dbReference type="ARBA" id="ARBA00023163"/>
    </source>
</evidence>
<dbReference type="InterPro" id="IPR001005">
    <property type="entry name" value="SANT/Myb"/>
</dbReference>
<dbReference type="GO" id="GO:0008483">
    <property type="term" value="F:transaminase activity"/>
    <property type="evidence" value="ECO:0007669"/>
    <property type="project" value="UniProtKB-KW"/>
</dbReference>
<dbReference type="Pfam" id="PF00249">
    <property type="entry name" value="Myb_DNA-binding"/>
    <property type="match status" value="1"/>
</dbReference>
<keyword evidence="8" id="KW-0032">Aminotransferase</keyword>
<reference evidence="8" key="1">
    <citation type="submission" date="2019-09" db="EMBL/GenBank/DDBJ databases">
        <title>Draft genome information of white flower Hibiscus syriacus.</title>
        <authorList>
            <person name="Kim Y.-M."/>
        </authorList>
    </citation>
    <scope>NUCLEOTIDE SEQUENCE [LARGE SCALE GENOMIC DNA]</scope>
    <source>
        <strain evidence="8">YM2019G1</strain>
    </source>
</reference>
<feature type="domain" description="Myb-like" evidence="6">
    <location>
        <begin position="34"/>
        <end position="75"/>
    </location>
</feature>
<keyword evidence="8" id="KW-0808">Transferase</keyword>
<feature type="domain" description="HTH myb-type" evidence="7">
    <location>
        <begin position="34"/>
        <end position="70"/>
    </location>
</feature>
<accession>A0A6A2WY35</accession>